<evidence type="ECO:0000256" key="7">
    <source>
        <dbReference type="SAM" id="MobiDB-lite"/>
    </source>
</evidence>
<evidence type="ECO:0000256" key="2">
    <source>
        <dbReference type="ARBA" id="ARBA00022490"/>
    </source>
</evidence>
<dbReference type="InterPro" id="IPR029045">
    <property type="entry name" value="ClpP/crotonase-like_dom_sf"/>
</dbReference>
<dbReference type="PRINTS" id="PR00127">
    <property type="entry name" value="CLPPROTEASEP"/>
</dbReference>
<keyword evidence="9" id="KW-1185">Reference proteome</keyword>
<dbReference type="NCBIfam" id="NF045542">
    <property type="entry name" value="Clp_rel_HeadMat"/>
    <property type="match status" value="1"/>
</dbReference>
<dbReference type="Pfam" id="PF00574">
    <property type="entry name" value="CLP_protease"/>
    <property type="match status" value="1"/>
</dbReference>
<dbReference type="SUPFAM" id="SSF52096">
    <property type="entry name" value="ClpP/crotonase"/>
    <property type="match status" value="1"/>
</dbReference>
<evidence type="ECO:0000256" key="6">
    <source>
        <dbReference type="RuleBase" id="RU003567"/>
    </source>
</evidence>
<dbReference type="Proteomes" id="UP001595705">
    <property type="component" value="Unassembled WGS sequence"/>
</dbReference>
<reference evidence="9" key="1">
    <citation type="journal article" date="2019" name="Int. J. Syst. Evol. Microbiol.">
        <title>The Global Catalogue of Microorganisms (GCM) 10K type strain sequencing project: providing services to taxonomists for standard genome sequencing and annotation.</title>
        <authorList>
            <consortium name="The Broad Institute Genomics Platform"/>
            <consortium name="The Broad Institute Genome Sequencing Center for Infectious Disease"/>
            <person name="Wu L."/>
            <person name="Ma J."/>
        </authorList>
    </citation>
    <scope>NUCLEOTIDE SEQUENCE [LARGE SCALE GENOMIC DNA]</scope>
    <source>
        <strain evidence="9">KCTC 42441</strain>
    </source>
</reference>
<name>A0ABV7XJR0_9GAMM</name>
<dbReference type="InterPro" id="IPR001907">
    <property type="entry name" value="ClpP"/>
</dbReference>
<comment type="caution">
    <text evidence="8">The sequence shown here is derived from an EMBL/GenBank/DDBJ whole genome shotgun (WGS) entry which is preliminary data.</text>
</comment>
<evidence type="ECO:0000313" key="8">
    <source>
        <dbReference type="EMBL" id="MFC3715592.1"/>
    </source>
</evidence>
<comment type="similarity">
    <text evidence="1 6">Belongs to the peptidase S14 family.</text>
</comment>
<dbReference type="CDD" id="cd07016">
    <property type="entry name" value="S14_ClpP_1"/>
    <property type="match status" value="1"/>
</dbReference>
<protein>
    <recommendedName>
        <fullName evidence="6">ATP-dependent Clp protease proteolytic subunit</fullName>
    </recommendedName>
</protein>
<evidence type="ECO:0000256" key="3">
    <source>
        <dbReference type="ARBA" id="ARBA00022670"/>
    </source>
</evidence>
<accession>A0ABV7XJR0</accession>
<dbReference type="EMBL" id="JBHRYA010000003">
    <property type="protein sequence ID" value="MFC3715592.1"/>
    <property type="molecule type" value="Genomic_DNA"/>
</dbReference>
<organism evidence="8 9">
    <name type="scientific">Luteimonas soli</name>
    <dbReference type="NCBI Taxonomy" id="1648966"/>
    <lineage>
        <taxon>Bacteria</taxon>
        <taxon>Pseudomonadati</taxon>
        <taxon>Pseudomonadota</taxon>
        <taxon>Gammaproteobacteria</taxon>
        <taxon>Lysobacterales</taxon>
        <taxon>Lysobacteraceae</taxon>
        <taxon>Luteimonas</taxon>
    </lineage>
</organism>
<dbReference type="PANTHER" id="PTHR10381">
    <property type="entry name" value="ATP-DEPENDENT CLP PROTEASE PROTEOLYTIC SUBUNIT"/>
    <property type="match status" value="1"/>
</dbReference>
<keyword evidence="5" id="KW-0720">Serine protease</keyword>
<gene>
    <name evidence="8" type="ORF">ACFONC_05455</name>
</gene>
<evidence type="ECO:0000256" key="4">
    <source>
        <dbReference type="ARBA" id="ARBA00022801"/>
    </source>
</evidence>
<dbReference type="Pfam" id="PF25209">
    <property type="entry name" value="Phage_capsid_4"/>
    <property type="match status" value="1"/>
</dbReference>
<evidence type="ECO:0000256" key="5">
    <source>
        <dbReference type="ARBA" id="ARBA00022825"/>
    </source>
</evidence>
<dbReference type="InterPro" id="IPR023562">
    <property type="entry name" value="ClpP/TepA"/>
</dbReference>
<dbReference type="GO" id="GO:0008233">
    <property type="term" value="F:peptidase activity"/>
    <property type="evidence" value="ECO:0007669"/>
    <property type="project" value="UniProtKB-KW"/>
</dbReference>
<dbReference type="RefSeq" id="WP_386742697.1">
    <property type="nucleotide sequence ID" value="NZ_JBHRYA010000003.1"/>
</dbReference>
<keyword evidence="3 8" id="KW-0645">Protease</keyword>
<proteinExistence type="inferred from homology"/>
<keyword evidence="4 8" id="KW-0378">Hydrolase</keyword>
<keyword evidence="2" id="KW-0963">Cytoplasm</keyword>
<dbReference type="Gene3D" id="3.90.226.10">
    <property type="entry name" value="2-enoyl-CoA Hydratase, Chain A, domain 1"/>
    <property type="match status" value="1"/>
</dbReference>
<evidence type="ECO:0000256" key="1">
    <source>
        <dbReference type="ARBA" id="ARBA00007039"/>
    </source>
</evidence>
<dbReference type="PANTHER" id="PTHR10381:SF70">
    <property type="entry name" value="ATP-DEPENDENT CLP PROTEASE PROTEOLYTIC SUBUNIT"/>
    <property type="match status" value="1"/>
</dbReference>
<feature type="region of interest" description="Disordered" evidence="7">
    <location>
        <begin position="183"/>
        <end position="202"/>
    </location>
</feature>
<sequence>MTITLTFYDEIRTGDAERVLGKLSAYPGEPVEMRINSPGGDLHEGLALFNALKPRKPTVYIDGVAASCASLIAMAGAKIIAAENALIMIHDPWTSLSGNAGDFRKNAELLDKHRDASLVAYARTGITRDRLTEMLAAETWLNAEEALALGFVDEIAEPLRYAAHSPACFAGYRNTPKELTMPDDNTQGAPVAPSTPSHKAQGADVQATTIDALRQRNEAIMVMGESFKGNPGVQDLLIKALADPAYTAERFGQRVLMLLGQDAEPLANYRGDSAVPASGDDFIAAASDCLAIRAGVRIEKPHPGVRDVRGMGMQEIMRACVSRSGSSRDLAGGQRSLVKAALTTSDFPSILENSLSKILRAGYEEEPSTFEAWTRFVTVPDFKPQSRPILGSAPELLQVLEGAEYTYGSLDEDKAVPYQARKFGRLVQLTWEALVNDDLAAFTRMTQALGQAASRSEADFIYDTFGENSGSGPEMQDGTTLFHASHGNLAASAAAVDADALGAARILLRRQTAIGGGAMNLPPRFLLVAPEHEQDAETLLAAAARSLSQGSDNALVPAWLAKLELVVEARLADSAIYLLTGPGSVDTFERAWLEEDNGPVISEKDGFETDNKTYKVRHVFGGRWLDWRGAVKVPIA</sequence>
<dbReference type="GO" id="GO:0006508">
    <property type="term" value="P:proteolysis"/>
    <property type="evidence" value="ECO:0007669"/>
    <property type="project" value="UniProtKB-KW"/>
</dbReference>
<feature type="compositionally biased region" description="Polar residues" evidence="7">
    <location>
        <begin position="183"/>
        <end position="198"/>
    </location>
</feature>
<evidence type="ECO:0000313" key="9">
    <source>
        <dbReference type="Proteomes" id="UP001595705"/>
    </source>
</evidence>